<accession>A0A4D6X472</accession>
<evidence type="ECO:0008006" key="4">
    <source>
        <dbReference type="Google" id="ProtNLM"/>
    </source>
</evidence>
<keyword evidence="1" id="KW-0812">Transmembrane</keyword>
<reference evidence="3" key="1">
    <citation type="submission" date="2019-04" db="EMBL/GenBank/DDBJ databases">
        <title>Genome sequence of Pseudomonas putida 1290, an auxin catabolizing strain.</title>
        <authorList>
            <person name="Laird T.S."/>
            <person name="Leveau J.H.J."/>
        </authorList>
    </citation>
    <scope>NUCLEOTIDE SEQUENCE [LARGE SCALE GENOMIC DNA]</scope>
    <source>
        <strain evidence="3">1290</strain>
    </source>
</reference>
<evidence type="ECO:0000313" key="2">
    <source>
        <dbReference type="EMBL" id="QCI10804.1"/>
    </source>
</evidence>
<protein>
    <recommendedName>
        <fullName evidence="4">Glycosyltransferase RgtA/B/C/D-like domain-containing protein</fullName>
    </recommendedName>
</protein>
<keyword evidence="1" id="KW-1133">Transmembrane helix</keyword>
<evidence type="ECO:0000313" key="3">
    <source>
        <dbReference type="Proteomes" id="UP000298551"/>
    </source>
</evidence>
<gene>
    <name evidence="2" type="ORF">E6B08_05025</name>
</gene>
<feature type="transmembrane region" description="Helical" evidence="1">
    <location>
        <begin position="61"/>
        <end position="92"/>
    </location>
</feature>
<feature type="transmembrane region" description="Helical" evidence="1">
    <location>
        <begin position="203"/>
        <end position="226"/>
    </location>
</feature>
<feature type="transmembrane region" description="Helical" evidence="1">
    <location>
        <begin position="7"/>
        <end position="24"/>
    </location>
</feature>
<dbReference type="AlphaFoldDB" id="A0A4D6X472"/>
<dbReference type="Pfam" id="PF14264">
    <property type="entry name" value="Glucos_trans_II"/>
    <property type="match status" value="1"/>
</dbReference>
<name>A0A4D6X472_PSEPU</name>
<feature type="transmembrane region" description="Helical" evidence="1">
    <location>
        <begin position="159"/>
        <end position="183"/>
    </location>
</feature>
<dbReference type="OrthoDB" id="1317478at2"/>
<sequence>MRLVQHWFRVPTFSSILVVLPLWLQPFFLQNLSYQYDGAGMALSLACAIWAMTLDVERRKYWLAGAVMIAAGAALYQPSVSVAAGLCGIEVIRQVMAGKRLVPLIRFALVRLGQLMAGTLLFFLSCSWMVASRERSSLLVLDGQWLGEMRRRLALTTKMVDLLLTPWISWLCLGLLAIVLIGLRRETLQLWRRPYPAGERLGLGAVLWLTIPLIVACIPGILLFLADFDLTPCTAMGLGVVLAMAFFFVHGALATSPRLRMGVLILALLPMLTLSFAYGRVLVWQKTLHQSITQSLAYDISSQPAIAEAKRYYVLGFWQDRLWVPAASGSLSHMPVIELLDPSWYVLLPEMLLEEGVEGAQVRYQRPPLNREQVRDQAPTPLLTRKLYDIHRVGNDAYVLIKLPQGTGIANEYSSAKLRALRFGWSW</sequence>
<proteinExistence type="predicted"/>
<feature type="transmembrane region" description="Helical" evidence="1">
    <location>
        <begin position="112"/>
        <end position="131"/>
    </location>
</feature>
<feature type="transmembrane region" description="Helical" evidence="1">
    <location>
        <begin position="259"/>
        <end position="279"/>
    </location>
</feature>
<organism evidence="2 3">
    <name type="scientific">Pseudomonas putida</name>
    <name type="common">Arthrobacter siderocapsulatus</name>
    <dbReference type="NCBI Taxonomy" id="303"/>
    <lineage>
        <taxon>Bacteria</taxon>
        <taxon>Pseudomonadati</taxon>
        <taxon>Pseudomonadota</taxon>
        <taxon>Gammaproteobacteria</taxon>
        <taxon>Pseudomonadales</taxon>
        <taxon>Pseudomonadaceae</taxon>
        <taxon>Pseudomonas</taxon>
    </lineage>
</organism>
<dbReference type="EMBL" id="CP039371">
    <property type="protein sequence ID" value="QCI10804.1"/>
    <property type="molecule type" value="Genomic_DNA"/>
</dbReference>
<keyword evidence="1" id="KW-0472">Membrane</keyword>
<feature type="transmembrane region" description="Helical" evidence="1">
    <location>
        <begin position="233"/>
        <end position="253"/>
    </location>
</feature>
<dbReference type="Proteomes" id="UP000298551">
    <property type="component" value="Chromosome"/>
</dbReference>
<dbReference type="InterPro" id="IPR025686">
    <property type="entry name" value="Glucos_trans_II"/>
</dbReference>
<evidence type="ECO:0000256" key="1">
    <source>
        <dbReference type="SAM" id="Phobius"/>
    </source>
</evidence>